<dbReference type="InterPro" id="IPR010982">
    <property type="entry name" value="Lambda_DNA-bd_dom_sf"/>
</dbReference>
<dbReference type="Gene3D" id="1.10.260.40">
    <property type="entry name" value="lambda repressor-like DNA-binding domains"/>
    <property type="match status" value="1"/>
</dbReference>
<accession>S6A2B7</accession>
<dbReference type="PROSITE" id="PS50943">
    <property type="entry name" value="HTH_CROC1"/>
    <property type="match status" value="1"/>
</dbReference>
<dbReference type="EMBL" id="CP004120">
    <property type="protein sequence ID" value="AGT45238.1"/>
    <property type="molecule type" value="Genomic_DNA"/>
</dbReference>
<gene>
    <name evidence="3" type="ORF">TPE_2766</name>
</gene>
<dbReference type="Proteomes" id="UP000015620">
    <property type="component" value="Chromosome"/>
</dbReference>
<dbReference type="PANTHER" id="PTHR36924:SF1">
    <property type="entry name" value="ANTITOXIN HIGA-1"/>
    <property type="match status" value="1"/>
</dbReference>
<protein>
    <submittedName>
        <fullName evidence="3">XRE family transcriptional regulator</fullName>
    </submittedName>
</protein>
<dbReference type="InterPro" id="IPR001387">
    <property type="entry name" value="Cro/C1-type_HTH"/>
</dbReference>
<keyword evidence="1" id="KW-0238">DNA-binding</keyword>
<dbReference type="Pfam" id="PF01381">
    <property type="entry name" value="HTH_3"/>
    <property type="match status" value="1"/>
</dbReference>
<feature type="domain" description="HTH cro/C1-type" evidence="2">
    <location>
        <begin position="19"/>
        <end position="73"/>
    </location>
</feature>
<name>S6A2B7_9SPIR</name>
<evidence type="ECO:0000313" key="3">
    <source>
        <dbReference type="EMBL" id="AGT45238.1"/>
    </source>
</evidence>
<dbReference type="KEGG" id="tped:TPE_2766"/>
<dbReference type="NCBIfam" id="TIGR02607">
    <property type="entry name" value="antidote_HigA"/>
    <property type="match status" value="1"/>
</dbReference>
<reference evidence="3 4" key="1">
    <citation type="journal article" date="2013" name="PLoS ONE">
        <title>Genome-Wide Relatedness of Treponema pedis, from Gingiva and Necrotic Skin Lesions of Pigs, with the Human Oral Pathogen Treponema denticola.</title>
        <authorList>
            <person name="Svartstrom O."/>
            <person name="Mushtaq M."/>
            <person name="Pringle M."/>
            <person name="Segerman B."/>
        </authorList>
    </citation>
    <scope>NUCLEOTIDE SEQUENCE [LARGE SCALE GENOMIC DNA]</scope>
    <source>
        <strain evidence="3">T A4</strain>
    </source>
</reference>
<dbReference type="HOGENOM" id="CLU_140230_5_0_12"/>
<sequence>MGVFMKYKLKPVHAGDVLLQEFMEPLNITVYKLAQYTGMSQTRIGQIIKKKRGISVDTALRLAKVFDTSAAFWLNIQNKYDIDIAVGKHSKEIEALQPIKHIAFQS</sequence>
<dbReference type="AlphaFoldDB" id="S6A2B7"/>
<dbReference type="PATRIC" id="fig|1291379.3.peg.2740"/>
<dbReference type="InterPro" id="IPR013430">
    <property type="entry name" value="Toxin_antidote_HigA"/>
</dbReference>
<evidence type="ECO:0000313" key="4">
    <source>
        <dbReference type="Proteomes" id="UP000015620"/>
    </source>
</evidence>
<organism evidence="3 4">
    <name type="scientific">Treponema pedis str. T A4</name>
    <dbReference type="NCBI Taxonomy" id="1291379"/>
    <lineage>
        <taxon>Bacteria</taxon>
        <taxon>Pseudomonadati</taxon>
        <taxon>Spirochaetota</taxon>
        <taxon>Spirochaetia</taxon>
        <taxon>Spirochaetales</taxon>
        <taxon>Treponemataceae</taxon>
        <taxon>Treponema</taxon>
    </lineage>
</organism>
<dbReference type="SUPFAM" id="SSF47413">
    <property type="entry name" value="lambda repressor-like DNA-binding domains"/>
    <property type="match status" value="1"/>
</dbReference>
<dbReference type="PANTHER" id="PTHR36924">
    <property type="entry name" value="ANTITOXIN HIGA-1"/>
    <property type="match status" value="1"/>
</dbReference>
<dbReference type="CDD" id="cd00093">
    <property type="entry name" value="HTH_XRE"/>
    <property type="match status" value="1"/>
</dbReference>
<dbReference type="GO" id="GO:0003677">
    <property type="term" value="F:DNA binding"/>
    <property type="evidence" value="ECO:0007669"/>
    <property type="project" value="UniProtKB-KW"/>
</dbReference>
<evidence type="ECO:0000256" key="1">
    <source>
        <dbReference type="ARBA" id="ARBA00023125"/>
    </source>
</evidence>
<evidence type="ECO:0000259" key="2">
    <source>
        <dbReference type="PROSITE" id="PS50943"/>
    </source>
</evidence>
<dbReference type="SMART" id="SM00530">
    <property type="entry name" value="HTH_XRE"/>
    <property type="match status" value="1"/>
</dbReference>
<proteinExistence type="predicted"/>
<keyword evidence="4" id="KW-1185">Reference proteome</keyword>